<evidence type="ECO:0000259" key="7">
    <source>
        <dbReference type="Pfam" id="PF04261"/>
    </source>
</evidence>
<comment type="similarity">
    <text evidence="6">Belongs to the DyP-type peroxidase family.</text>
</comment>
<dbReference type="InterPro" id="IPR011008">
    <property type="entry name" value="Dimeric_a/b-barrel"/>
</dbReference>
<comment type="cofactor">
    <cofactor evidence="1">
        <name>heme b</name>
        <dbReference type="ChEBI" id="CHEBI:60344"/>
    </cofactor>
</comment>
<evidence type="ECO:0000256" key="5">
    <source>
        <dbReference type="ARBA" id="ARBA00023004"/>
    </source>
</evidence>
<dbReference type="Proteomes" id="UP001430848">
    <property type="component" value="Unassembled WGS sequence"/>
</dbReference>
<accession>A0ABR1PF32</accession>
<dbReference type="Pfam" id="PF04261">
    <property type="entry name" value="Dyp_perox_N"/>
    <property type="match status" value="1"/>
</dbReference>
<evidence type="ECO:0000256" key="4">
    <source>
        <dbReference type="ARBA" id="ARBA00023002"/>
    </source>
</evidence>
<reference evidence="9 10" key="1">
    <citation type="submission" date="2024-02" db="EMBL/GenBank/DDBJ databases">
        <title>De novo assembly and annotation of 12 fungi associated with fruit tree decline syndrome in Ontario, Canada.</title>
        <authorList>
            <person name="Sulman M."/>
            <person name="Ellouze W."/>
            <person name="Ilyukhin E."/>
        </authorList>
    </citation>
    <scope>NUCLEOTIDE SEQUENCE [LARGE SCALE GENOMIC DNA]</scope>
    <source>
        <strain evidence="9 10">M169</strain>
    </source>
</reference>
<dbReference type="PROSITE" id="PS51404">
    <property type="entry name" value="DYP_PEROXIDASE"/>
    <property type="match status" value="1"/>
</dbReference>
<evidence type="ECO:0000256" key="1">
    <source>
        <dbReference type="ARBA" id="ARBA00001970"/>
    </source>
</evidence>
<comment type="caution">
    <text evidence="9">The sequence shown here is derived from an EMBL/GenBank/DDBJ whole genome shotgun (WGS) entry which is preliminary data.</text>
</comment>
<protein>
    <recommendedName>
        <fullName evidence="11">Dyp-type peroxidase</fullName>
    </recommendedName>
</protein>
<dbReference type="SUPFAM" id="SSF54909">
    <property type="entry name" value="Dimeric alpha+beta barrel"/>
    <property type="match status" value="1"/>
</dbReference>
<evidence type="ECO:0000256" key="3">
    <source>
        <dbReference type="ARBA" id="ARBA00022723"/>
    </source>
</evidence>
<keyword evidence="2" id="KW-0575">Peroxidase</keyword>
<keyword evidence="10" id="KW-1185">Reference proteome</keyword>
<keyword evidence="4" id="KW-0560">Oxidoreductase</keyword>
<evidence type="ECO:0008006" key="11">
    <source>
        <dbReference type="Google" id="ProtNLM"/>
    </source>
</evidence>
<proteinExistence type="inferred from homology"/>
<evidence type="ECO:0000313" key="10">
    <source>
        <dbReference type="Proteomes" id="UP001430848"/>
    </source>
</evidence>
<dbReference type="InterPro" id="IPR048327">
    <property type="entry name" value="Dyp_perox_N"/>
</dbReference>
<name>A0ABR1PF32_DIAER</name>
<evidence type="ECO:0000256" key="6">
    <source>
        <dbReference type="ARBA" id="ARBA00025737"/>
    </source>
</evidence>
<dbReference type="NCBIfam" id="TIGR01413">
    <property type="entry name" value="Dyp_perox_fam"/>
    <property type="match status" value="1"/>
</dbReference>
<dbReference type="Pfam" id="PF20628">
    <property type="entry name" value="Dyp_perox_C"/>
    <property type="match status" value="1"/>
</dbReference>
<dbReference type="InterPro" id="IPR048328">
    <property type="entry name" value="Dyp_perox_C"/>
</dbReference>
<dbReference type="PANTHER" id="PTHR30521:SF0">
    <property type="entry name" value="DYP-TYPE PEROXIDASE FAMILY PROTEIN"/>
    <property type="match status" value="1"/>
</dbReference>
<evidence type="ECO:0000256" key="2">
    <source>
        <dbReference type="ARBA" id="ARBA00022559"/>
    </source>
</evidence>
<keyword evidence="5" id="KW-0408">Iron</keyword>
<dbReference type="InterPro" id="IPR006314">
    <property type="entry name" value="Dyp_peroxidase"/>
</dbReference>
<dbReference type="EMBL" id="JAKNSF020000013">
    <property type="protein sequence ID" value="KAK7735351.1"/>
    <property type="molecule type" value="Genomic_DNA"/>
</dbReference>
<feature type="domain" description="Dyp-type peroxidase N-terminal" evidence="7">
    <location>
        <begin position="9"/>
        <end position="134"/>
    </location>
</feature>
<feature type="domain" description="Dyp-type peroxidase C-terminal" evidence="8">
    <location>
        <begin position="137"/>
        <end position="304"/>
    </location>
</feature>
<gene>
    <name evidence="9" type="ORF">SLS63_003821</name>
</gene>
<dbReference type="PANTHER" id="PTHR30521">
    <property type="entry name" value="DEFERROCHELATASE/PEROXIDASE"/>
    <property type="match status" value="1"/>
</dbReference>
<organism evidence="9 10">
    <name type="scientific">Diaporthe eres</name>
    <name type="common">Phomopsis oblonga</name>
    <dbReference type="NCBI Taxonomy" id="83184"/>
    <lineage>
        <taxon>Eukaryota</taxon>
        <taxon>Fungi</taxon>
        <taxon>Dikarya</taxon>
        <taxon>Ascomycota</taxon>
        <taxon>Pezizomycotina</taxon>
        <taxon>Sordariomycetes</taxon>
        <taxon>Sordariomycetidae</taxon>
        <taxon>Diaporthales</taxon>
        <taxon>Diaporthaceae</taxon>
        <taxon>Diaporthe</taxon>
        <taxon>Diaporthe eres species complex</taxon>
    </lineage>
</organism>
<keyword evidence="3" id="KW-0479">Metal-binding</keyword>
<sequence>MNPQAFEAPVTQSATFLVLSATDEPYAVRSIRSALSSISDITKNISTRHPSAHLSCTVGIGSKIWDELAQVPRPTELRPFKEVRGSKHIAVSTPGDLLLHIRSERRDMSFEFERQLMDLLGGAVKTEDETVGFRYFDARDVLGFVDGTANPVGPDVSEAVLITREVDKTETAPGGSYVVVQKYLHDLKTWRSLSTEKQEAIIGRTKLDNIELDDAEDGQQQSHKSLTTIQDKDGNEHAILRDNMPFGSPASGQFGTYFIGYSKELWVIEKMLERMFIGNPPGLHDKILDFSRPVTGSTFFVPSAKLLESLGDG</sequence>
<evidence type="ECO:0000259" key="8">
    <source>
        <dbReference type="Pfam" id="PF20628"/>
    </source>
</evidence>
<evidence type="ECO:0000313" key="9">
    <source>
        <dbReference type="EMBL" id="KAK7735351.1"/>
    </source>
</evidence>